<dbReference type="EMBL" id="WHVB01000050">
    <property type="protein sequence ID" value="KAF8464985.1"/>
    <property type="molecule type" value="Genomic_DNA"/>
</dbReference>
<comment type="caution">
    <text evidence="3">The sequence shown here is derived from an EMBL/GenBank/DDBJ whole genome shotgun (WGS) entry which is preliminary data.</text>
</comment>
<feature type="compositionally biased region" description="Pro residues" evidence="2">
    <location>
        <begin position="398"/>
        <end position="414"/>
    </location>
</feature>
<feature type="region of interest" description="Disordered" evidence="2">
    <location>
        <begin position="359"/>
        <end position="493"/>
    </location>
</feature>
<keyword evidence="1" id="KW-0175">Coiled coil</keyword>
<dbReference type="AlphaFoldDB" id="A0A9P5JVA5"/>
<feature type="compositionally biased region" description="Basic and acidic residues" evidence="2">
    <location>
        <begin position="476"/>
        <end position="486"/>
    </location>
</feature>
<protein>
    <recommendedName>
        <fullName evidence="5">BHLH domain-containing protein</fullName>
    </recommendedName>
</protein>
<feature type="compositionally biased region" description="Pro residues" evidence="2">
    <location>
        <begin position="71"/>
        <end position="82"/>
    </location>
</feature>
<feature type="region of interest" description="Disordered" evidence="2">
    <location>
        <begin position="320"/>
        <end position="347"/>
    </location>
</feature>
<evidence type="ECO:0000313" key="3">
    <source>
        <dbReference type="EMBL" id="KAF8464985.1"/>
    </source>
</evidence>
<feature type="compositionally biased region" description="Polar residues" evidence="2">
    <location>
        <begin position="802"/>
        <end position="829"/>
    </location>
</feature>
<organism evidence="3 4">
    <name type="scientific">Russula ochroleuca</name>
    <dbReference type="NCBI Taxonomy" id="152965"/>
    <lineage>
        <taxon>Eukaryota</taxon>
        <taxon>Fungi</taxon>
        <taxon>Dikarya</taxon>
        <taxon>Basidiomycota</taxon>
        <taxon>Agaricomycotina</taxon>
        <taxon>Agaricomycetes</taxon>
        <taxon>Russulales</taxon>
        <taxon>Russulaceae</taxon>
        <taxon>Russula</taxon>
    </lineage>
</organism>
<feature type="compositionally biased region" description="Low complexity" evidence="2">
    <location>
        <begin position="372"/>
        <end position="384"/>
    </location>
</feature>
<dbReference type="Proteomes" id="UP000759537">
    <property type="component" value="Unassembled WGS sequence"/>
</dbReference>
<evidence type="ECO:0000256" key="1">
    <source>
        <dbReference type="SAM" id="Coils"/>
    </source>
</evidence>
<feature type="region of interest" description="Disordered" evidence="2">
    <location>
        <begin position="579"/>
        <end position="684"/>
    </location>
</feature>
<feature type="compositionally biased region" description="Low complexity" evidence="2">
    <location>
        <begin position="830"/>
        <end position="845"/>
    </location>
</feature>
<evidence type="ECO:0000256" key="2">
    <source>
        <dbReference type="SAM" id="MobiDB-lite"/>
    </source>
</evidence>
<feature type="region of interest" description="Disordered" evidence="2">
    <location>
        <begin position="705"/>
        <end position="924"/>
    </location>
</feature>
<reference evidence="3" key="1">
    <citation type="submission" date="2019-10" db="EMBL/GenBank/DDBJ databases">
        <authorList>
            <consortium name="DOE Joint Genome Institute"/>
            <person name="Kuo A."/>
            <person name="Miyauchi S."/>
            <person name="Kiss E."/>
            <person name="Drula E."/>
            <person name="Kohler A."/>
            <person name="Sanchez-Garcia M."/>
            <person name="Andreopoulos B."/>
            <person name="Barry K.W."/>
            <person name="Bonito G."/>
            <person name="Buee M."/>
            <person name="Carver A."/>
            <person name="Chen C."/>
            <person name="Cichocki N."/>
            <person name="Clum A."/>
            <person name="Culley D."/>
            <person name="Crous P.W."/>
            <person name="Fauchery L."/>
            <person name="Girlanda M."/>
            <person name="Hayes R."/>
            <person name="Keri Z."/>
            <person name="LaButti K."/>
            <person name="Lipzen A."/>
            <person name="Lombard V."/>
            <person name="Magnuson J."/>
            <person name="Maillard F."/>
            <person name="Morin E."/>
            <person name="Murat C."/>
            <person name="Nolan M."/>
            <person name="Ohm R."/>
            <person name="Pangilinan J."/>
            <person name="Pereira M."/>
            <person name="Perotto S."/>
            <person name="Peter M."/>
            <person name="Riley R."/>
            <person name="Sitrit Y."/>
            <person name="Stielow B."/>
            <person name="Szollosi G."/>
            <person name="Zifcakova L."/>
            <person name="Stursova M."/>
            <person name="Spatafora J.W."/>
            <person name="Tedersoo L."/>
            <person name="Vaario L.-M."/>
            <person name="Yamada A."/>
            <person name="Yan M."/>
            <person name="Wang P."/>
            <person name="Xu J."/>
            <person name="Bruns T."/>
            <person name="Baldrian P."/>
            <person name="Vilgalys R."/>
            <person name="Henrissat B."/>
            <person name="Grigoriev I.V."/>
            <person name="Hibbett D."/>
            <person name="Nagy L.G."/>
            <person name="Martin F.M."/>
        </authorList>
    </citation>
    <scope>NUCLEOTIDE SEQUENCE</scope>
    <source>
        <strain evidence="3">Prilba</strain>
    </source>
</reference>
<dbReference type="OrthoDB" id="3363891at2759"/>
<reference evidence="3" key="2">
    <citation type="journal article" date="2020" name="Nat. Commun.">
        <title>Large-scale genome sequencing of mycorrhizal fungi provides insights into the early evolution of symbiotic traits.</title>
        <authorList>
            <person name="Miyauchi S."/>
            <person name="Kiss E."/>
            <person name="Kuo A."/>
            <person name="Drula E."/>
            <person name="Kohler A."/>
            <person name="Sanchez-Garcia M."/>
            <person name="Morin E."/>
            <person name="Andreopoulos B."/>
            <person name="Barry K.W."/>
            <person name="Bonito G."/>
            <person name="Buee M."/>
            <person name="Carver A."/>
            <person name="Chen C."/>
            <person name="Cichocki N."/>
            <person name="Clum A."/>
            <person name="Culley D."/>
            <person name="Crous P.W."/>
            <person name="Fauchery L."/>
            <person name="Girlanda M."/>
            <person name="Hayes R.D."/>
            <person name="Keri Z."/>
            <person name="LaButti K."/>
            <person name="Lipzen A."/>
            <person name="Lombard V."/>
            <person name="Magnuson J."/>
            <person name="Maillard F."/>
            <person name="Murat C."/>
            <person name="Nolan M."/>
            <person name="Ohm R.A."/>
            <person name="Pangilinan J."/>
            <person name="Pereira M.F."/>
            <person name="Perotto S."/>
            <person name="Peter M."/>
            <person name="Pfister S."/>
            <person name="Riley R."/>
            <person name="Sitrit Y."/>
            <person name="Stielow J.B."/>
            <person name="Szollosi G."/>
            <person name="Zifcakova L."/>
            <person name="Stursova M."/>
            <person name="Spatafora J.W."/>
            <person name="Tedersoo L."/>
            <person name="Vaario L.M."/>
            <person name="Yamada A."/>
            <person name="Yan M."/>
            <person name="Wang P."/>
            <person name="Xu J."/>
            <person name="Bruns T."/>
            <person name="Baldrian P."/>
            <person name="Vilgalys R."/>
            <person name="Dunand C."/>
            <person name="Henrissat B."/>
            <person name="Grigoriev I.V."/>
            <person name="Hibbett D."/>
            <person name="Nagy L.G."/>
            <person name="Martin F.M."/>
        </authorList>
    </citation>
    <scope>NUCLEOTIDE SEQUENCE</scope>
    <source>
        <strain evidence="3">Prilba</strain>
    </source>
</reference>
<feature type="coiled-coil region" evidence="1">
    <location>
        <begin position="977"/>
        <end position="1004"/>
    </location>
</feature>
<feature type="compositionally biased region" description="Basic and acidic residues" evidence="2">
    <location>
        <begin position="914"/>
        <end position="923"/>
    </location>
</feature>
<evidence type="ECO:0000313" key="4">
    <source>
        <dbReference type="Proteomes" id="UP000759537"/>
    </source>
</evidence>
<feature type="region of interest" description="Disordered" evidence="2">
    <location>
        <begin position="48"/>
        <end position="228"/>
    </location>
</feature>
<feature type="compositionally biased region" description="Basic and acidic residues" evidence="2">
    <location>
        <begin position="603"/>
        <end position="621"/>
    </location>
</feature>
<name>A0A9P5JVA5_9AGAM</name>
<feature type="region of interest" description="Disordered" evidence="2">
    <location>
        <begin position="263"/>
        <end position="282"/>
    </location>
</feature>
<feature type="compositionally biased region" description="Low complexity" evidence="2">
    <location>
        <begin position="882"/>
        <end position="902"/>
    </location>
</feature>
<sequence length="1014" mass="110113">MALTATPQSALPIVPSWDETIVPTLRKRLENESRVLANRISAASIASIQDNSPEFSRSSHPHNHYHRQDAPPTPHSPRPSGIPRPSLQSSRPSISDNRPTTPTRTGSPFKRTRTLSQPKPMDINIPAPSRPDVPTALPNANRPSDVKPTRIPIPRTRTASSSGHAQALGPSRSESRNGGHSSHHNLLSDGPLGSVTQQQQQQHSRMRGPSTDSTAPRPSIDSEERPFEHWYRGEVSRNGGVGELRVGRRMEMLEIANYGHTPKRPTDHWRNGGTGMRRRRAGSTDVRLRGSFYMDADGEHARVLDEAPPTDIEDDMEFESDFERRSTEGSMTHAMRSHPASSLASHQYPGLGAAVDSRMDAAGVGSGGGGLRSRSASRTALPSRIPTPSSSRQLSDPPRTPTPTQTAPPGPAEPESPKTGPRRPRRDNTTPPSPPKVLAVAPQTPKKRAKSPAAMVQSPSAKKSRSRAPPVSQAKSNRDGPQRRSVGEYPVPADEDMANAIPTWTQPVSPGGNWDDVVVPVVARKKGMDEFYTSADGRQQKRPPSLIPEPAAGTFGYDYSKYRSQLENDTIPMTDMGVRYNAEVGSPTERGMPSAKSQTNVRSEPRRESKGERADPEEHVRMRIQPSPAPFSRYQTSAGHEDHEGRSRLPAGLTTAEIKPPAESGQGRRVHGEEEEQDGAGCCNASAYQDTVSWQYTAWDAPVLDPGASSEHPSSTSLHTLGGMVSPSHEGSAFAPPLPPPRAAVHSRNPFLGAAHPYPSRPFPASPPSSSTSDARETLQFGGVNVSASSTPVTSPPHLSQGAANPSTMQSFTSSPDIWQPSHNTGPSPVTTTATLGGLVTSSLGENLKGKVIQRRSPTESTRGSARYDPLGKQARVTSRPAAVTSAAAAAATTTTGAATGSDQLTDEGEERDSDGSVRDVRDKKRKYAKTFRDMEKQLFEKLRHRLFPQDPHAKRSECLERAIESVDELLHLRESEARHHKEIEDLRQQLTDAERRIERLYRELNGRSLTMGS</sequence>
<keyword evidence="4" id="KW-1185">Reference proteome</keyword>
<accession>A0A9P5JVA5</accession>
<feature type="compositionally biased region" description="Polar residues" evidence="2">
    <location>
        <begin position="86"/>
        <end position="106"/>
    </location>
</feature>
<feature type="compositionally biased region" description="Polar residues" evidence="2">
    <location>
        <begin position="49"/>
        <end position="58"/>
    </location>
</feature>
<feature type="region of interest" description="Disordered" evidence="2">
    <location>
        <begin position="532"/>
        <end position="554"/>
    </location>
</feature>
<gene>
    <name evidence="3" type="ORF">DFH94DRAFT_857742</name>
</gene>
<feature type="compositionally biased region" description="Low complexity" evidence="2">
    <location>
        <begin position="786"/>
        <end position="797"/>
    </location>
</feature>
<evidence type="ECO:0008006" key="5">
    <source>
        <dbReference type="Google" id="ProtNLM"/>
    </source>
</evidence>
<proteinExistence type="predicted"/>